<dbReference type="SUPFAM" id="SSF54909">
    <property type="entry name" value="Dimeric alpha+beta barrel"/>
    <property type="match status" value="1"/>
</dbReference>
<reference evidence="3" key="1">
    <citation type="submission" date="2016-10" db="EMBL/GenBank/DDBJ databases">
        <authorList>
            <person name="Varghese N."/>
            <person name="Submissions S."/>
        </authorList>
    </citation>
    <scope>NUCLEOTIDE SEQUENCE [LARGE SCALE GENOMIC DNA]</scope>
    <source>
        <strain evidence="3">CGMCC 1.10121</strain>
    </source>
</reference>
<dbReference type="InterPro" id="IPR011008">
    <property type="entry name" value="Dimeric_a/b-barrel"/>
</dbReference>
<dbReference type="AlphaFoldDB" id="A0A1H8N8D8"/>
<organism evidence="2 3">
    <name type="scientific">Halogranum amylolyticum</name>
    <dbReference type="NCBI Taxonomy" id="660520"/>
    <lineage>
        <taxon>Archaea</taxon>
        <taxon>Methanobacteriati</taxon>
        <taxon>Methanobacteriota</taxon>
        <taxon>Stenosarchaea group</taxon>
        <taxon>Halobacteria</taxon>
        <taxon>Halobacteriales</taxon>
        <taxon>Haloferacaceae</taxon>
    </lineage>
</organism>
<evidence type="ECO:0000313" key="3">
    <source>
        <dbReference type="Proteomes" id="UP000199126"/>
    </source>
</evidence>
<protein>
    <submittedName>
        <fullName evidence="2">AsnC family protein</fullName>
    </submittedName>
</protein>
<evidence type="ECO:0000313" key="2">
    <source>
        <dbReference type="EMBL" id="SEO25867.1"/>
    </source>
</evidence>
<dbReference type="Gene3D" id="3.30.70.920">
    <property type="match status" value="1"/>
</dbReference>
<dbReference type="EMBL" id="FODV01000001">
    <property type="protein sequence ID" value="SEO25867.1"/>
    <property type="molecule type" value="Genomic_DNA"/>
</dbReference>
<name>A0A1H8N8D8_9EURY</name>
<keyword evidence="3" id="KW-1185">Reference proteome</keyword>
<dbReference type="RefSeq" id="WP_089820753.1">
    <property type="nucleotide sequence ID" value="NZ_FODV01000001.1"/>
</dbReference>
<dbReference type="OrthoDB" id="8136at2157"/>
<gene>
    <name evidence="2" type="ORF">SAMN04487948_101383</name>
</gene>
<dbReference type="Proteomes" id="UP000199126">
    <property type="component" value="Unassembled WGS sequence"/>
</dbReference>
<sequence length="77" mass="8394">MVHSFIMVKTAAGESERLVDAIRDLGQIAEAHIVAGNWDIIAELDTEEVYDVLKTSSSDIQGLKGVDDAKTYISLDD</sequence>
<proteinExistence type="predicted"/>
<dbReference type="InterPro" id="IPR019887">
    <property type="entry name" value="Tscrpt_reg_AsnC/Lrp_C"/>
</dbReference>
<dbReference type="Pfam" id="PF01037">
    <property type="entry name" value="AsnC_trans_reg"/>
    <property type="match status" value="1"/>
</dbReference>
<accession>A0A1H8N8D8</accession>
<evidence type="ECO:0000259" key="1">
    <source>
        <dbReference type="Pfam" id="PF01037"/>
    </source>
</evidence>
<feature type="domain" description="Transcription regulator AsnC/Lrp ligand binding" evidence="1">
    <location>
        <begin position="6"/>
        <end position="75"/>
    </location>
</feature>